<dbReference type="EMBL" id="JAEHOC010000060">
    <property type="protein sequence ID" value="KAG2424983.1"/>
    <property type="molecule type" value="Genomic_DNA"/>
</dbReference>
<proteinExistence type="predicted"/>
<name>A0A835SK62_CHLIN</name>
<accession>A0A835SK62</accession>
<feature type="region of interest" description="Disordered" evidence="1">
    <location>
        <begin position="88"/>
        <end position="119"/>
    </location>
</feature>
<reference evidence="2" key="1">
    <citation type="journal article" date="2020" name="bioRxiv">
        <title>Comparative genomics of Chlamydomonas.</title>
        <authorList>
            <person name="Craig R.J."/>
            <person name="Hasan A.R."/>
            <person name="Ness R.W."/>
            <person name="Keightley P.D."/>
        </authorList>
    </citation>
    <scope>NUCLEOTIDE SEQUENCE</scope>
    <source>
        <strain evidence="2">SAG 7.73</strain>
    </source>
</reference>
<keyword evidence="3" id="KW-1185">Reference proteome</keyword>
<dbReference type="OrthoDB" id="10672981at2759"/>
<dbReference type="Proteomes" id="UP000650467">
    <property type="component" value="Unassembled WGS sequence"/>
</dbReference>
<protein>
    <submittedName>
        <fullName evidence="2">Uncharacterized protein</fullName>
    </submittedName>
</protein>
<gene>
    <name evidence="2" type="ORF">HXX76_014141</name>
</gene>
<sequence>MLDFAMRYIRPDLHSSGLSDLLGIELDGSFVEVKTTDFKCLRLEDAVGQLADQEGLVLAVAKSGTHGGGSSARILPYSGYASLGQAAPPRQGCAGDAAPKDAAKKSRSKAKKKQAPEAPECQPAYAGSYHFWFTLPHDPATMMAPDAPLKTRLAAFREFADDHASFALALQWMEPLLLSLTTGDQRAPGNGAQYPRASMRGVLNYLSGAGRSPVCKKMPLLKGTQAVHDDLLYFASLADFKAACTGAPAPPQVRALSGAVASKVQLLFTADGATYHEYLGCHSMPRWAENRGDPSASGSFGTAGTSPQAHKALHNQVLLLKHGAGFVLSDNNDVRTSWCENFELPLQPGWQAVLVDIEARGSPPSGRQPPPRRLHFHFRHPATGKWTATAPLKKGHTAPGAAARDAVGFEFRFMDNMPNHMLMDILRLTAALFSRTLTGQTWWPL</sequence>
<dbReference type="AlphaFoldDB" id="A0A835SK62"/>
<evidence type="ECO:0000256" key="1">
    <source>
        <dbReference type="SAM" id="MobiDB-lite"/>
    </source>
</evidence>
<evidence type="ECO:0000313" key="2">
    <source>
        <dbReference type="EMBL" id="KAG2424983.1"/>
    </source>
</evidence>
<comment type="caution">
    <text evidence="2">The sequence shown here is derived from an EMBL/GenBank/DDBJ whole genome shotgun (WGS) entry which is preliminary data.</text>
</comment>
<organism evidence="2 3">
    <name type="scientific">Chlamydomonas incerta</name>
    <dbReference type="NCBI Taxonomy" id="51695"/>
    <lineage>
        <taxon>Eukaryota</taxon>
        <taxon>Viridiplantae</taxon>
        <taxon>Chlorophyta</taxon>
        <taxon>core chlorophytes</taxon>
        <taxon>Chlorophyceae</taxon>
        <taxon>CS clade</taxon>
        <taxon>Chlamydomonadales</taxon>
        <taxon>Chlamydomonadaceae</taxon>
        <taxon>Chlamydomonas</taxon>
    </lineage>
</organism>
<evidence type="ECO:0000313" key="3">
    <source>
        <dbReference type="Proteomes" id="UP000650467"/>
    </source>
</evidence>